<dbReference type="EMBL" id="UINC01011557">
    <property type="protein sequence ID" value="SVA50930.1"/>
    <property type="molecule type" value="Genomic_DNA"/>
</dbReference>
<evidence type="ECO:0000313" key="2">
    <source>
        <dbReference type="EMBL" id="SVA50930.1"/>
    </source>
</evidence>
<sequence length="143" mass="16160">PFEPMIHDNDGGTWEGQLTLSTTNDDNAHSTCEVWSNTWIGDRSTLGIDGDDGIIPYEFALFNNYPNPFNPVTTIKFSIPETQQVTLKIYNLMGREVVTLIDQELHPGYHTTKWNAGSMASGVYFYRLISGKESLKQKMILLK</sequence>
<dbReference type="NCBIfam" id="TIGR04183">
    <property type="entry name" value="Por_Secre_tail"/>
    <property type="match status" value="1"/>
</dbReference>
<gene>
    <name evidence="2" type="ORF">METZ01_LOCUS103784</name>
</gene>
<name>A0A381WEH2_9ZZZZ</name>
<dbReference type="AlphaFoldDB" id="A0A381WEH2"/>
<accession>A0A381WEH2</accession>
<feature type="domain" description="Secretion system C-terminal sorting" evidence="1">
    <location>
        <begin position="65"/>
        <end position="140"/>
    </location>
</feature>
<reference evidence="2" key="1">
    <citation type="submission" date="2018-05" db="EMBL/GenBank/DDBJ databases">
        <authorList>
            <person name="Lanie J.A."/>
            <person name="Ng W.-L."/>
            <person name="Kazmierczak K.M."/>
            <person name="Andrzejewski T.M."/>
            <person name="Davidsen T.M."/>
            <person name="Wayne K.J."/>
            <person name="Tettelin H."/>
            <person name="Glass J.I."/>
            <person name="Rusch D."/>
            <person name="Podicherti R."/>
            <person name="Tsui H.-C.T."/>
            <person name="Winkler M.E."/>
        </authorList>
    </citation>
    <scope>NUCLEOTIDE SEQUENCE</scope>
</reference>
<proteinExistence type="predicted"/>
<feature type="non-terminal residue" evidence="2">
    <location>
        <position position="1"/>
    </location>
</feature>
<organism evidence="2">
    <name type="scientific">marine metagenome</name>
    <dbReference type="NCBI Taxonomy" id="408172"/>
    <lineage>
        <taxon>unclassified sequences</taxon>
        <taxon>metagenomes</taxon>
        <taxon>ecological metagenomes</taxon>
    </lineage>
</organism>
<dbReference type="Pfam" id="PF18962">
    <property type="entry name" value="Por_Secre_tail"/>
    <property type="match status" value="1"/>
</dbReference>
<protein>
    <recommendedName>
        <fullName evidence="1">Secretion system C-terminal sorting domain-containing protein</fullName>
    </recommendedName>
</protein>
<evidence type="ECO:0000259" key="1">
    <source>
        <dbReference type="Pfam" id="PF18962"/>
    </source>
</evidence>
<dbReference type="Gene3D" id="2.60.40.4070">
    <property type="match status" value="1"/>
</dbReference>
<dbReference type="InterPro" id="IPR026444">
    <property type="entry name" value="Secre_tail"/>
</dbReference>